<organism evidence="7 8">
    <name type="scientific">Polymorphobacter multimanifer</name>
    <dbReference type="NCBI Taxonomy" id="1070431"/>
    <lineage>
        <taxon>Bacteria</taxon>
        <taxon>Pseudomonadati</taxon>
        <taxon>Pseudomonadota</taxon>
        <taxon>Alphaproteobacteria</taxon>
        <taxon>Sphingomonadales</taxon>
        <taxon>Sphingosinicellaceae</taxon>
        <taxon>Polymorphobacter</taxon>
    </lineage>
</organism>
<protein>
    <recommendedName>
        <fullName evidence="3">N-acetylmuramoyl-L-alanine amidase</fullName>
        <ecNumber evidence="3">3.5.1.28</ecNumber>
    </recommendedName>
</protein>
<dbReference type="GO" id="GO:0019867">
    <property type="term" value="C:outer membrane"/>
    <property type="evidence" value="ECO:0007669"/>
    <property type="project" value="TreeGrafter"/>
</dbReference>
<dbReference type="GO" id="GO:0009254">
    <property type="term" value="P:peptidoglycan turnover"/>
    <property type="evidence" value="ECO:0007669"/>
    <property type="project" value="TreeGrafter"/>
</dbReference>
<dbReference type="SUPFAM" id="SSF47090">
    <property type="entry name" value="PGBD-like"/>
    <property type="match status" value="1"/>
</dbReference>
<keyword evidence="5" id="KW-0961">Cell wall biogenesis/degradation</keyword>
<evidence type="ECO:0000256" key="3">
    <source>
        <dbReference type="ARBA" id="ARBA00011901"/>
    </source>
</evidence>
<dbReference type="EC" id="3.5.1.28" evidence="3"/>
<evidence type="ECO:0000313" key="8">
    <source>
        <dbReference type="Proteomes" id="UP000538147"/>
    </source>
</evidence>
<dbReference type="InterPro" id="IPR051206">
    <property type="entry name" value="NAMLAA_amidase_2"/>
</dbReference>
<feature type="domain" description="N-acetylmuramoyl-L-alanine amidase" evidence="6">
    <location>
        <begin position="7"/>
        <end position="142"/>
    </location>
</feature>
<dbReference type="InterPro" id="IPR002502">
    <property type="entry name" value="Amidase_domain"/>
</dbReference>
<dbReference type="GO" id="GO:0009253">
    <property type="term" value="P:peptidoglycan catabolic process"/>
    <property type="evidence" value="ECO:0007669"/>
    <property type="project" value="InterPro"/>
</dbReference>
<dbReference type="InterPro" id="IPR036505">
    <property type="entry name" value="Amidase/PGRP_sf"/>
</dbReference>
<dbReference type="InterPro" id="IPR036365">
    <property type="entry name" value="PGBD-like_sf"/>
</dbReference>
<dbReference type="PANTHER" id="PTHR30417:SF1">
    <property type="entry name" value="N-ACETYLMURAMOYL-L-ALANINE AMIDASE AMID"/>
    <property type="match status" value="1"/>
</dbReference>
<sequence length="226" mass="25050">MMIERPSPNHDARSLPVSMLILHYTGMKSADAALAWLTNPAAKVSAHYLIAEDGQTFAMVDEGRRAWHAGMSWWRTTTDINSASIGIEIANPGHEWGYAPFPDEQMTALEDLMRGILGRHSIARSNIVGHSNIAPRRKADPGELFPWARLAAQGLAVPMPSAEIDPNWYDEGFIAALGRYGYDVSWPKEAVIAFQRRFRPANVSGEIDAETRGLLFSLLRHPQAFA</sequence>
<gene>
    <name evidence="7" type="ORF">FHS79_000507</name>
</gene>
<dbReference type="InterPro" id="IPR036366">
    <property type="entry name" value="PGBDSf"/>
</dbReference>
<dbReference type="EMBL" id="JACIIV010000003">
    <property type="protein sequence ID" value="MBB6226353.1"/>
    <property type="molecule type" value="Genomic_DNA"/>
</dbReference>
<reference evidence="7 8" key="1">
    <citation type="submission" date="2020-08" db="EMBL/GenBank/DDBJ databases">
        <title>Genomic Encyclopedia of Type Strains, Phase IV (KMG-IV): sequencing the most valuable type-strain genomes for metagenomic binning, comparative biology and taxonomic classification.</title>
        <authorList>
            <person name="Goeker M."/>
        </authorList>
    </citation>
    <scope>NUCLEOTIDE SEQUENCE [LARGE SCALE GENOMIC DNA]</scope>
    <source>
        <strain evidence="7 8">DSM 102189</strain>
    </source>
</reference>
<dbReference type="CDD" id="cd06583">
    <property type="entry name" value="PGRP"/>
    <property type="match status" value="1"/>
</dbReference>
<keyword evidence="8" id="KW-1185">Reference proteome</keyword>
<dbReference type="SUPFAM" id="SSF55846">
    <property type="entry name" value="N-acetylmuramoyl-L-alanine amidase-like"/>
    <property type="match status" value="1"/>
</dbReference>
<dbReference type="Gene3D" id="3.40.80.10">
    <property type="entry name" value="Peptidoglycan recognition protein-like"/>
    <property type="match status" value="1"/>
</dbReference>
<proteinExistence type="inferred from homology"/>
<evidence type="ECO:0000256" key="2">
    <source>
        <dbReference type="ARBA" id="ARBA00007553"/>
    </source>
</evidence>
<evidence type="ECO:0000259" key="6">
    <source>
        <dbReference type="SMART" id="SM00644"/>
    </source>
</evidence>
<dbReference type="AlphaFoldDB" id="A0A841L5V7"/>
<evidence type="ECO:0000256" key="5">
    <source>
        <dbReference type="ARBA" id="ARBA00023316"/>
    </source>
</evidence>
<dbReference type="GO" id="GO:0008745">
    <property type="term" value="F:N-acetylmuramoyl-L-alanine amidase activity"/>
    <property type="evidence" value="ECO:0007669"/>
    <property type="project" value="UniProtKB-EC"/>
</dbReference>
<evidence type="ECO:0000313" key="7">
    <source>
        <dbReference type="EMBL" id="MBB6226353.1"/>
    </source>
</evidence>
<dbReference type="SMART" id="SM00644">
    <property type="entry name" value="Ami_2"/>
    <property type="match status" value="1"/>
</dbReference>
<dbReference type="Gene3D" id="1.10.101.10">
    <property type="entry name" value="PGBD-like superfamily/PGBD"/>
    <property type="match status" value="1"/>
</dbReference>
<evidence type="ECO:0000256" key="4">
    <source>
        <dbReference type="ARBA" id="ARBA00022801"/>
    </source>
</evidence>
<dbReference type="Proteomes" id="UP000538147">
    <property type="component" value="Unassembled WGS sequence"/>
</dbReference>
<keyword evidence="4 7" id="KW-0378">Hydrolase</keyword>
<name>A0A841L5V7_9SPHN</name>
<comment type="catalytic activity">
    <reaction evidence="1">
        <text>Hydrolyzes the link between N-acetylmuramoyl residues and L-amino acid residues in certain cell-wall glycopeptides.</text>
        <dbReference type="EC" id="3.5.1.28"/>
    </reaction>
</comment>
<dbReference type="PANTHER" id="PTHR30417">
    <property type="entry name" value="N-ACETYLMURAMOYL-L-ALANINE AMIDASE AMID"/>
    <property type="match status" value="1"/>
</dbReference>
<dbReference type="GO" id="GO:0071555">
    <property type="term" value="P:cell wall organization"/>
    <property type="evidence" value="ECO:0007669"/>
    <property type="project" value="UniProtKB-KW"/>
</dbReference>
<comment type="caution">
    <text evidence="7">The sequence shown here is derived from an EMBL/GenBank/DDBJ whole genome shotgun (WGS) entry which is preliminary data.</text>
</comment>
<evidence type="ECO:0000256" key="1">
    <source>
        <dbReference type="ARBA" id="ARBA00001561"/>
    </source>
</evidence>
<accession>A0A841L5V7</accession>
<comment type="similarity">
    <text evidence="2">Belongs to the N-acetylmuramoyl-L-alanine amidase 2 family.</text>
</comment>
<dbReference type="Pfam" id="PF01510">
    <property type="entry name" value="Amidase_2"/>
    <property type="match status" value="1"/>
</dbReference>